<dbReference type="Proteomes" id="UP000012138">
    <property type="component" value="Unassembled WGS sequence"/>
</dbReference>
<comment type="caution">
    <text evidence="1">The sequence shown here is derived from an EMBL/GenBank/DDBJ whole genome shotgun (WGS) entry which is preliminary data.</text>
</comment>
<dbReference type="EMBL" id="AKXB02000159">
    <property type="protein sequence ID" value="EMO87210.1"/>
    <property type="molecule type" value="Genomic_DNA"/>
</dbReference>
<accession>M6Y0J2</accession>
<evidence type="ECO:0000313" key="2">
    <source>
        <dbReference type="Proteomes" id="UP000012138"/>
    </source>
</evidence>
<gene>
    <name evidence="1" type="ORF">LEP1GSC024_2309</name>
</gene>
<evidence type="ECO:0000313" key="1">
    <source>
        <dbReference type="EMBL" id="EMO87210.1"/>
    </source>
</evidence>
<dbReference type="AlphaFoldDB" id="M6Y0J2"/>
<proteinExistence type="predicted"/>
<protein>
    <submittedName>
        <fullName evidence="1">Uncharacterized protein</fullName>
    </submittedName>
</protein>
<reference evidence="1 2" key="1">
    <citation type="submission" date="2013-01" db="EMBL/GenBank/DDBJ databases">
        <authorList>
            <person name="Harkins D.M."/>
            <person name="Durkin A.S."/>
            <person name="Brinkac L.M."/>
            <person name="Haft D.H."/>
            <person name="Selengut J.D."/>
            <person name="Sanka R."/>
            <person name="DePew J."/>
            <person name="Purushe J."/>
            <person name="Whelen A.C."/>
            <person name="Vinetz J.M."/>
            <person name="Sutton G.G."/>
            <person name="Nierman W.C."/>
            <person name="Fouts D.E."/>
        </authorList>
    </citation>
    <scope>NUCLEOTIDE SEQUENCE [LARGE SCALE GENOMIC DNA]</scope>
    <source>
        <strain evidence="1 2">2001034031</strain>
    </source>
</reference>
<dbReference type="RefSeq" id="WP_004447637.1">
    <property type="nucleotide sequence ID" value="NZ_AKXB02000159.1"/>
</dbReference>
<sequence length="53" mass="6243">MTGAESPGPAAYDSRIRPNFLTSNSRYFTILSNIFSYLIPRNERFYFYRTVKI</sequence>
<organism evidence="1 2">
    <name type="scientific">Leptospira noguchii str. 2001034031</name>
    <dbReference type="NCBI Taxonomy" id="1193053"/>
    <lineage>
        <taxon>Bacteria</taxon>
        <taxon>Pseudomonadati</taxon>
        <taxon>Spirochaetota</taxon>
        <taxon>Spirochaetia</taxon>
        <taxon>Leptospirales</taxon>
        <taxon>Leptospiraceae</taxon>
        <taxon>Leptospira</taxon>
    </lineage>
</organism>
<name>M6Y0J2_9LEPT</name>